<sequence length="193" mass="22103">MQLPLHIPQLDGFTDDELVKFCLANPELTIERDEHGILYINMFPTQLLTSTNSSELNGEFVIWNRKAKTGKVIDSNGGFFLKDKSMKAPDVAWIRREQWEALSKKEKHSFPHLAPDFVLELASDSDNLDVVKEKMEKWLANGVRLAWLISPEEKLTYIYRPEQSVETKAFTETLSGEDVMIGFETVLADILEE</sequence>
<dbReference type="InterPro" id="IPR011335">
    <property type="entry name" value="Restrct_endonuc-II-like"/>
</dbReference>
<dbReference type="EMBL" id="CP010429">
    <property type="protein sequence ID" value="AKD56091.1"/>
    <property type="molecule type" value="Genomic_DNA"/>
</dbReference>
<evidence type="ECO:0000313" key="2">
    <source>
        <dbReference type="EMBL" id="AKD56091.1"/>
    </source>
</evidence>
<dbReference type="Gene3D" id="3.90.1570.10">
    <property type="entry name" value="tt1808, chain A"/>
    <property type="match status" value="1"/>
</dbReference>
<dbReference type="InterPro" id="IPR008538">
    <property type="entry name" value="Uma2"/>
</dbReference>
<dbReference type="STRING" id="1379870.SD10_15505"/>
<dbReference type="HOGENOM" id="CLU_076312_3_0_10"/>
<proteinExistence type="predicted"/>
<feature type="domain" description="Putative restriction endonuclease" evidence="1">
    <location>
        <begin position="16"/>
        <end position="184"/>
    </location>
</feature>
<dbReference type="Proteomes" id="UP000033054">
    <property type="component" value="Chromosome"/>
</dbReference>
<dbReference type="PATRIC" id="fig|1379870.5.peg.3370"/>
<dbReference type="OrthoDB" id="9799703at2"/>
<accession>A0A0E3V887</accession>
<dbReference type="InterPro" id="IPR012296">
    <property type="entry name" value="Nuclease_put_TT1808"/>
</dbReference>
<reference evidence="2 3" key="1">
    <citation type="journal article" date="2014" name="Curr. Microbiol.">
        <title>Spirosoma radiotolerans sp. nov., a gamma-radiation-resistant bacterium isolated from gamma ray-irradiated soil.</title>
        <authorList>
            <person name="Lee J.J."/>
            <person name="Srinivasan S."/>
            <person name="Lim S."/>
            <person name="Joe M."/>
            <person name="Im S."/>
            <person name="Bae S.I."/>
            <person name="Park K.R."/>
            <person name="Han J.H."/>
            <person name="Park S.H."/>
            <person name="Joo B.M."/>
            <person name="Park S.J."/>
            <person name="Kim M.K."/>
        </authorList>
    </citation>
    <scope>NUCLEOTIDE SEQUENCE [LARGE SCALE GENOMIC DNA]</scope>
    <source>
        <strain evidence="2 3">DG5A</strain>
    </source>
</reference>
<organism evidence="2 3">
    <name type="scientific">Spirosoma radiotolerans</name>
    <dbReference type="NCBI Taxonomy" id="1379870"/>
    <lineage>
        <taxon>Bacteria</taxon>
        <taxon>Pseudomonadati</taxon>
        <taxon>Bacteroidota</taxon>
        <taxon>Cytophagia</taxon>
        <taxon>Cytophagales</taxon>
        <taxon>Cytophagaceae</taxon>
        <taxon>Spirosoma</taxon>
    </lineage>
</organism>
<evidence type="ECO:0000259" key="1">
    <source>
        <dbReference type="Pfam" id="PF05685"/>
    </source>
</evidence>
<keyword evidence="3" id="KW-1185">Reference proteome</keyword>
<dbReference type="PANTHER" id="PTHR34107">
    <property type="entry name" value="SLL0198 PROTEIN-RELATED"/>
    <property type="match status" value="1"/>
</dbReference>
<gene>
    <name evidence="2" type="ORF">SD10_15505</name>
</gene>
<dbReference type="CDD" id="cd06260">
    <property type="entry name" value="DUF820-like"/>
    <property type="match status" value="1"/>
</dbReference>
<dbReference type="RefSeq" id="WP_046574864.1">
    <property type="nucleotide sequence ID" value="NZ_CP010429.1"/>
</dbReference>
<dbReference type="AlphaFoldDB" id="A0A0E3V887"/>
<dbReference type="KEGG" id="srd:SD10_15505"/>
<protein>
    <recommendedName>
        <fullName evidence="1">Putative restriction endonuclease domain-containing protein</fullName>
    </recommendedName>
</protein>
<name>A0A0E3V887_9BACT</name>
<dbReference type="Pfam" id="PF05685">
    <property type="entry name" value="Uma2"/>
    <property type="match status" value="1"/>
</dbReference>
<dbReference type="PANTHER" id="PTHR34107:SF7">
    <property type="entry name" value="SLR2092 PROTEIN"/>
    <property type="match status" value="1"/>
</dbReference>
<evidence type="ECO:0000313" key="3">
    <source>
        <dbReference type="Proteomes" id="UP000033054"/>
    </source>
</evidence>
<dbReference type="SUPFAM" id="SSF52980">
    <property type="entry name" value="Restriction endonuclease-like"/>
    <property type="match status" value="1"/>
</dbReference>